<organismHost>
    <name type="scientific">Hordeum vulgare</name>
    <name type="common">Barley</name>
    <dbReference type="NCBI Taxonomy" id="4513"/>
</organismHost>
<evidence type="ECO:0000256" key="1">
    <source>
        <dbReference type="ARBA" id="ARBA00022484"/>
    </source>
</evidence>
<keyword evidence="4 6" id="KW-0547">Nucleotide-binding</keyword>
<evidence type="ECO:0000256" key="4">
    <source>
        <dbReference type="ARBA" id="ARBA00022741"/>
    </source>
</evidence>
<dbReference type="EMBL" id="KY564214">
    <property type="protein sequence ID" value="AUQ23141.1"/>
    <property type="molecule type" value="Genomic_RNA"/>
</dbReference>
<evidence type="ECO:0000256" key="3">
    <source>
        <dbReference type="ARBA" id="ARBA00022695"/>
    </source>
</evidence>
<dbReference type="GO" id="GO:0000166">
    <property type="term" value="F:nucleotide binding"/>
    <property type="evidence" value="ECO:0007669"/>
    <property type="project" value="UniProtKB-KW"/>
</dbReference>
<accession>A0A2I7FQM7</accession>
<dbReference type="SUPFAM" id="SSF56672">
    <property type="entry name" value="DNA/RNA polymerases"/>
    <property type="match status" value="1"/>
</dbReference>
<organismHost>
    <name type="scientific">Avena byzantina</name>
    <dbReference type="NCBI Taxonomy" id="146531"/>
</organismHost>
<organismHost>
    <name type="scientific">Avena sativa</name>
    <name type="common">Oat</name>
    <dbReference type="NCBI Taxonomy" id="4498"/>
</organismHost>
<evidence type="ECO:0000256" key="2">
    <source>
        <dbReference type="ARBA" id="ARBA00022679"/>
    </source>
</evidence>
<dbReference type="EC" id="2.7.7.48" evidence="6"/>
<keyword evidence="1 6" id="KW-0696">RNA-directed RNA polymerase</keyword>
<keyword evidence="3 6" id="KW-0548">Nucleotidyltransferase</keyword>
<dbReference type="InterPro" id="IPR001795">
    <property type="entry name" value="RNA-dir_pol_luteovirus"/>
</dbReference>
<evidence type="ECO:0000256" key="6">
    <source>
        <dbReference type="RuleBase" id="RU364050"/>
    </source>
</evidence>
<organismHost>
    <name type="scientific">Triticum aestivum</name>
    <name type="common">Wheat</name>
    <dbReference type="NCBI Taxonomy" id="4565"/>
</organismHost>
<evidence type="ECO:0000313" key="7">
    <source>
        <dbReference type="EMBL" id="AUQ23141.1"/>
    </source>
</evidence>
<dbReference type="Pfam" id="PF02123">
    <property type="entry name" value="RdRP_4"/>
    <property type="match status" value="1"/>
</dbReference>
<dbReference type="GO" id="GO:0003968">
    <property type="term" value="F:RNA-directed RNA polymerase activity"/>
    <property type="evidence" value="ECO:0007669"/>
    <property type="project" value="UniProtKB-KW"/>
</dbReference>
<keyword evidence="6" id="KW-0693">Viral RNA replication</keyword>
<comment type="catalytic activity">
    <reaction evidence="5 6">
        <text>RNA(n) + a ribonucleoside 5'-triphosphate = RNA(n+1) + diphosphate</text>
        <dbReference type="Rhea" id="RHEA:21248"/>
        <dbReference type="Rhea" id="RHEA-COMP:14527"/>
        <dbReference type="Rhea" id="RHEA-COMP:17342"/>
        <dbReference type="ChEBI" id="CHEBI:33019"/>
        <dbReference type="ChEBI" id="CHEBI:61557"/>
        <dbReference type="ChEBI" id="CHEBI:140395"/>
        <dbReference type="EC" id="2.7.7.48"/>
    </reaction>
</comment>
<evidence type="ECO:0000256" key="5">
    <source>
        <dbReference type="ARBA" id="ARBA00048744"/>
    </source>
</evidence>
<organismHost>
    <name type="scientific">Zea mays</name>
    <name type="common">Maize</name>
    <dbReference type="NCBI Taxonomy" id="4577"/>
</organismHost>
<name>A0A2I7FQM7_BYDVN</name>
<proteinExistence type="predicted"/>
<dbReference type="GO" id="GO:0006351">
    <property type="term" value="P:DNA-templated transcription"/>
    <property type="evidence" value="ECO:0007669"/>
    <property type="project" value="InterPro"/>
</dbReference>
<organismHost>
    <name type="scientific">Secale cereale</name>
    <name type="common">Rye</name>
    <dbReference type="NCBI Taxonomy" id="4550"/>
</organismHost>
<protein>
    <recommendedName>
        <fullName evidence="6">RNA-directed RNA polymerase</fullName>
        <ecNumber evidence="6">2.7.7.48</ecNumber>
    </recommendedName>
</protein>
<organismHost>
    <name type="scientific">Lolium perenne</name>
    <name type="common">Perennial ryegrass</name>
    <dbReference type="NCBI Taxonomy" id="4522"/>
</organismHost>
<reference evidence="7" key="1">
    <citation type="submission" date="2017-02" db="EMBL/GenBank/DDBJ databases">
        <title>Analysis of virus isolates involved in the high incidence of the barley yellow dwarf disease in Germany in 2015.</title>
        <authorList>
            <person name="Schubert J."/>
            <person name="Liu Y."/>
            <person name="Habekuss A."/>
            <person name="Rabenstein F."/>
            <person name="Wang X."/>
        </authorList>
    </citation>
    <scope>NUCLEOTIDE SEQUENCE</scope>
    <source>
        <strain evidence="7">8_4</strain>
    </source>
</reference>
<organism evidence="7">
    <name type="scientific">Cereal yellow dwarf virus (isolate RPV)</name>
    <name type="common">BYDV</name>
    <dbReference type="NCBI Taxonomy" id="2170100"/>
    <lineage>
        <taxon>Viruses</taxon>
        <taxon>Riboviria</taxon>
        <taxon>Orthornavirae</taxon>
        <taxon>Pisuviricota</taxon>
        <taxon>Pisoniviricetes</taxon>
        <taxon>Sobelivirales</taxon>
        <taxon>Solemoviridae</taxon>
        <taxon>Polerovirus</taxon>
        <taxon>Polerovirus CYDVRPV</taxon>
    </lineage>
</organism>
<dbReference type="PRINTS" id="PR00914">
    <property type="entry name" value="LVIRUSRNAPOL"/>
</dbReference>
<dbReference type="InterPro" id="IPR043502">
    <property type="entry name" value="DNA/RNA_pol_sf"/>
</dbReference>
<keyword evidence="2 6" id="KW-0808">Transferase</keyword>
<organismHost>
    <name type="scientific">Lolium multiflorum</name>
    <name type="common">Italian ryegrass</name>
    <name type="synonym">Lolium perenne subsp. multiflorum</name>
    <dbReference type="NCBI Taxonomy" id="4521"/>
</organismHost>
<sequence>MLADDMEVRNRLTIDCNVLTRHLRAVWLQGISNSILRLSDGTMLSQVKPGVQKGGSYNTSSTNSRIRVMAAYHCGASWAIAMGDDALEAPDTDLSKYKDLGFKVEVSKELEFCSHIFKSPTLAIPVNANKMLYRLIHGYNPECGNAEVIVNYLNAASSVLHELRHDQELCALLQTWLVSGITTKDN</sequence>
<organismHost>
    <name type="scientific">Oryza sativa</name>
    <name type="common">Rice</name>
    <dbReference type="NCBI Taxonomy" id="4530"/>
</organismHost>
<dbReference type="GO" id="GO:0003723">
    <property type="term" value="F:RNA binding"/>
    <property type="evidence" value="ECO:0007669"/>
    <property type="project" value="InterPro"/>
</dbReference>